<gene>
    <name evidence="2" type="ORF">Bca52824_017818</name>
</gene>
<organism evidence="2 3">
    <name type="scientific">Brassica carinata</name>
    <name type="common">Ethiopian mustard</name>
    <name type="synonym">Abyssinian cabbage</name>
    <dbReference type="NCBI Taxonomy" id="52824"/>
    <lineage>
        <taxon>Eukaryota</taxon>
        <taxon>Viridiplantae</taxon>
        <taxon>Streptophyta</taxon>
        <taxon>Embryophyta</taxon>
        <taxon>Tracheophyta</taxon>
        <taxon>Spermatophyta</taxon>
        <taxon>Magnoliopsida</taxon>
        <taxon>eudicotyledons</taxon>
        <taxon>Gunneridae</taxon>
        <taxon>Pentapetalae</taxon>
        <taxon>rosids</taxon>
        <taxon>malvids</taxon>
        <taxon>Brassicales</taxon>
        <taxon>Brassicaceae</taxon>
        <taxon>Brassiceae</taxon>
        <taxon>Brassica</taxon>
    </lineage>
</organism>
<reference evidence="2 3" key="1">
    <citation type="submission" date="2020-02" db="EMBL/GenBank/DDBJ databases">
        <authorList>
            <person name="Ma Q."/>
            <person name="Huang Y."/>
            <person name="Song X."/>
            <person name="Pei D."/>
        </authorList>
    </citation>
    <scope>NUCLEOTIDE SEQUENCE [LARGE SCALE GENOMIC DNA]</scope>
    <source>
        <strain evidence="2">Sxm20200214</strain>
        <tissue evidence="2">Leaf</tissue>
    </source>
</reference>
<evidence type="ECO:0000313" key="2">
    <source>
        <dbReference type="EMBL" id="KAG2314696.1"/>
    </source>
</evidence>
<sequence>MPSQASTVLHKAGFVAFLISSSLELLCKSLDSPDLLTTSPLRLHHSTSSKASTVLYKVNYATFKPECDDCRLKSPSVTNYWDRRGNVEFRGLDPIKPSALSSNFILSASLEAKLELEIHLVSLVFQRRLRLSVVLPNNFHGKKVELPFGFLPFPEHDSSLDGSIFSGFTRVVNYVAKEIGEMFPQWDNDQSDVAVENLVKFMFAAKANWKWTQECWPVKGTTKWTNPVFVKQEPPQPPADEERRALKKARTEAYTETLPSEDHIEPPSESSAARNRLTREEIEQMFKEMTKVMTTGFGQCVKEIKLLGDRMEAMEKKLGNQPERHRL</sequence>
<dbReference type="EMBL" id="JAAMPC010000004">
    <property type="protein sequence ID" value="KAG2314696.1"/>
    <property type="molecule type" value="Genomic_DNA"/>
</dbReference>
<proteinExistence type="predicted"/>
<dbReference type="Proteomes" id="UP000886595">
    <property type="component" value="Unassembled WGS sequence"/>
</dbReference>
<evidence type="ECO:0000256" key="1">
    <source>
        <dbReference type="SAM" id="MobiDB-lite"/>
    </source>
</evidence>
<comment type="caution">
    <text evidence="2">The sequence shown here is derived from an EMBL/GenBank/DDBJ whole genome shotgun (WGS) entry which is preliminary data.</text>
</comment>
<dbReference type="AlphaFoldDB" id="A0A8X7VNS2"/>
<accession>A0A8X7VNS2</accession>
<keyword evidence="3" id="KW-1185">Reference proteome</keyword>
<feature type="region of interest" description="Disordered" evidence="1">
    <location>
        <begin position="251"/>
        <end position="275"/>
    </location>
</feature>
<name>A0A8X7VNS2_BRACI</name>
<protein>
    <submittedName>
        <fullName evidence="2">Uncharacterized protein</fullName>
    </submittedName>
</protein>
<evidence type="ECO:0000313" key="3">
    <source>
        <dbReference type="Proteomes" id="UP000886595"/>
    </source>
</evidence>